<accession>A0A533QFQ5</accession>
<comment type="caution">
    <text evidence="1">The sequence shown here is derived from an EMBL/GenBank/DDBJ whole genome shotgun (WGS) entry which is preliminary data.</text>
</comment>
<protein>
    <submittedName>
        <fullName evidence="1">Uncharacterized protein</fullName>
    </submittedName>
</protein>
<evidence type="ECO:0000313" key="2">
    <source>
        <dbReference type="Proteomes" id="UP000319783"/>
    </source>
</evidence>
<gene>
    <name evidence="1" type="ORF">JETT_0046</name>
</gene>
<dbReference type="Proteomes" id="UP000319783">
    <property type="component" value="Unassembled WGS sequence"/>
</dbReference>
<proteinExistence type="predicted"/>
<evidence type="ECO:0000313" key="1">
    <source>
        <dbReference type="EMBL" id="TLD43615.1"/>
    </source>
</evidence>
<name>A0A533QFQ5_9BACT</name>
<sequence length="41" mass="4702">MTHCVLCVFRATITSRVVFCKNIFQELVNTMLTIVAKNRAE</sequence>
<dbReference type="EMBL" id="SULG01000001">
    <property type="protein sequence ID" value="TLD43615.1"/>
    <property type="molecule type" value="Genomic_DNA"/>
</dbReference>
<organism evidence="1 2">
    <name type="scientific">Candidatus Jettenia ecosi</name>
    <dbReference type="NCBI Taxonomy" id="2494326"/>
    <lineage>
        <taxon>Bacteria</taxon>
        <taxon>Pseudomonadati</taxon>
        <taxon>Planctomycetota</taxon>
        <taxon>Candidatus Brocadiia</taxon>
        <taxon>Candidatus Brocadiales</taxon>
        <taxon>Candidatus Brocadiaceae</taxon>
        <taxon>Candidatus Jettenia</taxon>
    </lineage>
</organism>
<dbReference type="AlphaFoldDB" id="A0A533QFQ5"/>
<reference evidence="1 2" key="1">
    <citation type="submission" date="2019-04" db="EMBL/GenBank/DDBJ databases">
        <title>Genome of a novel bacterium Candidatus Jettenia ecosi reconstructed from metagenome of an anammox bioreactor.</title>
        <authorList>
            <person name="Mardanov A.V."/>
            <person name="Beletsky A.V."/>
            <person name="Ravin N.V."/>
            <person name="Botchkova E.A."/>
            <person name="Litti Y.V."/>
            <person name="Nozhevnikova A.N."/>
        </authorList>
    </citation>
    <scope>NUCLEOTIDE SEQUENCE [LARGE SCALE GENOMIC DNA]</scope>
    <source>
        <strain evidence="1">J2</strain>
    </source>
</reference>